<comment type="pathway">
    <text evidence="2">Cofactor biosynthesis; tetrahydrofolate biosynthesis; 7,8-dihydrofolate from 2-amino-4-hydroxy-6-hydroxymethyl-7,8-dihydropteridine diphosphate and 4-aminobenzoate: step 2/2.</text>
</comment>
<keyword evidence="10 21" id="KW-0547">Nucleotide-binding</keyword>
<comment type="function">
    <text evidence="1">Functions in two distinct reactions of the de novo folate biosynthetic pathway. Catalyzes the addition of a glutamate residue to dihydropteroate (7,8-dihydropteroate or H2Pte) to form dihydrofolate (7,8-dihydrofolate monoglutamate or H2Pte-Glu). Also catalyzes successive additions of L-glutamate to tetrahydrofolate or 10-formyltetrahydrofolate or 5,10-methylenetetrahydrofolate, leading to folylpolyglutamate derivatives.</text>
</comment>
<dbReference type="Proteomes" id="UP001317963">
    <property type="component" value="Chromosome"/>
</dbReference>
<dbReference type="PANTHER" id="PTHR11136:SF0">
    <property type="entry name" value="DIHYDROFOLATE SYNTHETASE-RELATED"/>
    <property type="match status" value="1"/>
</dbReference>
<evidence type="ECO:0000256" key="2">
    <source>
        <dbReference type="ARBA" id="ARBA00004799"/>
    </source>
</evidence>
<dbReference type="InterPro" id="IPR036565">
    <property type="entry name" value="Mur-like_cat_sf"/>
</dbReference>
<evidence type="ECO:0000256" key="1">
    <source>
        <dbReference type="ARBA" id="ARBA00002714"/>
    </source>
</evidence>
<protein>
    <recommendedName>
        <fullName evidence="7">Dihydrofolate synthase/folylpolyglutamate synthase</fullName>
        <ecNumber evidence="5">6.3.2.12</ecNumber>
        <ecNumber evidence="6">6.3.2.17</ecNumber>
    </recommendedName>
    <alternativeName>
        <fullName evidence="16">Folylpoly-gamma-glutamate synthetase-dihydrofolate synthetase</fullName>
    </alternativeName>
    <alternativeName>
        <fullName evidence="14">Folylpolyglutamate synthetase</fullName>
    </alternativeName>
    <alternativeName>
        <fullName evidence="15">Tetrahydrofolylpolyglutamate synthase</fullName>
    </alternativeName>
</protein>
<keyword evidence="12" id="KW-0460">Magnesium</keyword>
<evidence type="ECO:0000256" key="20">
    <source>
        <dbReference type="ARBA" id="ARBA00049161"/>
    </source>
</evidence>
<feature type="domain" description="Mur ligase C-terminal" evidence="22">
    <location>
        <begin position="279"/>
        <end position="396"/>
    </location>
</feature>
<organism evidence="24 25">
    <name type="scientific">Candidatus Paraluminiphilus aquimaris</name>
    <dbReference type="NCBI Taxonomy" id="2518994"/>
    <lineage>
        <taxon>Bacteria</taxon>
        <taxon>Pseudomonadati</taxon>
        <taxon>Pseudomonadota</taxon>
        <taxon>Gammaproteobacteria</taxon>
        <taxon>Cellvibrionales</taxon>
        <taxon>Halieaceae</taxon>
        <taxon>Candidatus Paraluminiphilus</taxon>
    </lineage>
</organism>
<evidence type="ECO:0000259" key="22">
    <source>
        <dbReference type="Pfam" id="PF02875"/>
    </source>
</evidence>
<comment type="catalytic activity">
    <reaction evidence="18">
        <text>10-formyltetrahydrofolyl-(gamma-L-Glu)(n) + L-glutamate + ATP = 10-formyltetrahydrofolyl-(gamma-L-Glu)(n+1) + ADP + phosphate + H(+)</text>
        <dbReference type="Rhea" id="RHEA:51904"/>
        <dbReference type="Rhea" id="RHEA-COMP:13088"/>
        <dbReference type="Rhea" id="RHEA-COMP:14300"/>
        <dbReference type="ChEBI" id="CHEBI:15378"/>
        <dbReference type="ChEBI" id="CHEBI:29985"/>
        <dbReference type="ChEBI" id="CHEBI:30616"/>
        <dbReference type="ChEBI" id="CHEBI:43474"/>
        <dbReference type="ChEBI" id="CHEBI:134413"/>
        <dbReference type="ChEBI" id="CHEBI:456216"/>
        <dbReference type="EC" id="6.3.2.17"/>
    </reaction>
</comment>
<evidence type="ECO:0000256" key="9">
    <source>
        <dbReference type="ARBA" id="ARBA00022723"/>
    </source>
</evidence>
<keyword evidence="9" id="KW-0479">Metal-binding</keyword>
<dbReference type="SUPFAM" id="SSF53623">
    <property type="entry name" value="MurD-like peptide ligases, catalytic domain"/>
    <property type="match status" value="1"/>
</dbReference>
<evidence type="ECO:0000256" key="5">
    <source>
        <dbReference type="ARBA" id="ARBA00013023"/>
    </source>
</evidence>
<dbReference type="NCBIfam" id="TIGR01499">
    <property type="entry name" value="folC"/>
    <property type="match status" value="1"/>
</dbReference>
<keyword evidence="8 21" id="KW-0436">Ligase</keyword>
<dbReference type="PANTHER" id="PTHR11136">
    <property type="entry name" value="FOLYLPOLYGLUTAMATE SYNTHASE-RELATED"/>
    <property type="match status" value="1"/>
</dbReference>
<evidence type="ECO:0000256" key="3">
    <source>
        <dbReference type="ARBA" id="ARBA00005150"/>
    </source>
</evidence>
<evidence type="ECO:0000256" key="21">
    <source>
        <dbReference type="PIRNR" id="PIRNR001563"/>
    </source>
</evidence>
<evidence type="ECO:0000256" key="7">
    <source>
        <dbReference type="ARBA" id="ARBA00019357"/>
    </source>
</evidence>
<keyword evidence="13" id="KW-0289">Folate biosynthesis</keyword>
<evidence type="ECO:0000256" key="4">
    <source>
        <dbReference type="ARBA" id="ARBA00008276"/>
    </source>
</evidence>
<dbReference type="InterPro" id="IPR001645">
    <property type="entry name" value="Folylpolyglutamate_synth"/>
</dbReference>
<dbReference type="Gene3D" id="3.90.190.20">
    <property type="entry name" value="Mur ligase, C-terminal domain"/>
    <property type="match status" value="1"/>
</dbReference>
<reference evidence="24 25" key="1">
    <citation type="submission" date="2019-02" db="EMBL/GenBank/DDBJ databases">
        <title>Halieaceae_genomes.</title>
        <authorList>
            <person name="Li S.-H."/>
        </authorList>
    </citation>
    <scope>NUCLEOTIDE SEQUENCE [LARGE SCALE GENOMIC DNA]</scope>
    <source>
        <strain evidence="24 25">JH123</strain>
    </source>
</reference>
<dbReference type="Pfam" id="PF02875">
    <property type="entry name" value="Mur_ligase_C"/>
    <property type="match status" value="1"/>
</dbReference>
<comment type="catalytic activity">
    <reaction evidence="19">
        <text>(6R)-5,10-methylenetetrahydrofolyl-(gamma-L-Glu)(n) + L-glutamate + ATP = (6R)-5,10-methylenetetrahydrofolyl-(gamma-L-Glu)(n+1) + ADP + phosphate + H(+)</text>
        <dbReference type="Rhea" id="RHEA:51912"/>
        <dbReference type="Rhea" id="RHEA-COMP:13257"/>
        <dbReference type="Rhea" id="RHEA-COMP:13258"/>
        <dbReference type="ChEBI" id="CHEBI:15378"/>
        <dbReference type="ChEBI" id="CHEBI:29985"/>
        <dbReference type="ChEBI" id="CHEBI:30616"/>
        <dbReference type="ChEBI" id="CHEBI:43474"/>
        <dbReference type="ChEBI" id="CHEBI:136572"/>
        <dbReference type="ChEBI" id="CHEBI:456216"/>
        <dbReference type="EC" id="6.3.2.17"/>
    </reaction>
</comment>
<evidence type="ECO:0000256" key="16">
    <source>
        <dbReference type="ARBA" id="ARBA00032510"/>
    </source>
</evidence>
<sequence length="420" mass="45146">MKAKSLEAWLAELEQRHPTAIDLGLDRCGEVASRLHLLVSTATTITVAGTNGKGSTVAMMEALLCEQGVSCGAFTSPHLIKYNERIRVNGLEVEDSLIVRAFEAIEAARGEISLTYFEFGALAALWVFNALGVEYQLLEVGLGGRLDAVNIIDADASVITAIGLDHQEWLGHDVDTIAIEKCGIARAGKPCVVADRAAPKTVNESLQRIGAKAIRAGEAYHFTQELFSGFEDQTFSWKIPDGMIPLNAAAAVAALLAVGARVDSEVFKAASKRLRLRGRREHTSVDELSVVMDVAHNPDACHELHGFLQRLPKVHNTVAVFAVMSDKDCRDMIAALDGDIDFWCLPHGVGGKRGQSPDELVGYVRGNGQVFETFNESLEFAIARLAGSGRLLIFGSFFTVAAGISSLRELTVTKVGAVDG</sequence>
<evidence type="ECO:0000256" key="17">
    <source>
        <dbReference type="ARBA" id="ARBA00047493"/>
    </source>
</evidence>
<evidence type="ECO:0000259" key="23">
    <source>
        <dbReference type="Pfam" id="PF08245"/>
    </source>
</evidence>
<evidence type="ECO:0000313" key="24">
    <source>
        <dbReference type="EMBL" id="UZP74751.1"/>
    </source>
</evidence>
<dbReference type="PIRSF" id="PIRSF001563">
    <property type="entry name" value="Folylpolyglu_synth"/>
    <property type="match status" value="1"/>
</dbReference>
<comment type="catalytic activity">
    <reaction evidence="20">
        <text>7,8-dihydropteroate + L-glutamate + ATP = 7,8-dihydrofolate + ADP + phosphate + H(+)</text>
        <dbReference type="Rhea" id="RHEA:23584"/>
        <dbReference type="ChEBI" id="CHEBI:15378"/>
        <dbReference type="ChEBI" id="CHEBI:17839"/>
        <dbReference type="ChEBI" id="CHEBI:29985"/>
        <dbReference type="ChEBI" id="CHEBI:30616"/>
        <dbReference type="ChEBI" id="CHEBI:43474"/>
        <dbReference type="ChEBI" id="CHEBI:57451"/>
        <dbReference type="ChEBI" id="CHEBI:456216"/>
        <dbReference type="EC" id="6.3.2.12"/>
    </reaction>
</comment>
<dbReference type="EC" id="6.3.2.17" evidence="6"/>
<dbReference type="Gene3D" id="3.40.1190.10">
    <property type="entry name" value="Mur-like, catalytic domain"/>
    <property type="match status" value="1"/>
</dbReference>
<evidence type="ECO:0000256" key="13">
    <source>
        <dbReference type="ARBA" id="ARBA00022909"/>
    </source>
</evidence>
<evidence type="ECO:0000256" key="15">
    <source>
        <dbReference type="ARBA" id="ARBA00030592"/>
    </source>
</evidence>
<dbReference type="Pfam" id="PF08245">
    <property type="entry name" value="Mur_ligase_M"/>
    <property type="match status" value="1"/>
</dbReference>
<evidence type="ECO:0000256" key="8">
    <source>
        <dbReference type="ARBA" id="ARBA00022598"/>
    </source>
</evidence>
<feature type="domain" description="Mur ligase central" evidence="23">
    <location>
        <begin position="47"/>
        <end position="221"/>
    </location>
</feature>
<comment type="catalytic activity">
    <reaction evidence="17">
        <text>(6S)-5,6,7,8-tetrahydrofolyl-(gamma-L-Glu)(n) + L-glutamate + ATP = (6S)-5,6,7,8-tetrahydrofolyl-(gamma-L-Glu)(n+1) + ADP + phosphate + H(+)</text>
        <dbReference type="Rhea" id="RHEA:10580"/>
        <dbReference type="Rhea" id="RHEA-COMP:14738"/>
        <dbReference type="Rhea" id="RHEA-COMP:14740"/>
        <dbReference type="ChEBI" id="CHEBI:15378"/>
        <dbReference type="ChEBI" id="CHEBI:29985"/>
        <dbReference type="ChEBI" id="CHEBI:30616"/>
        <dbReference type="ChEBI" id="CHEBI:43474"/>
        <dbReference type="ChEBI" id="CHEBI:141005"/>
        <dbReference type="ChEBI" id="CHEBI:456216"/>
        <dbReference type="EC" id="6.3.2.17"/>
    </reaction>
</comment>
<keyword evidence="11 21" id="KW-0067">ATP-binding</keyword>
<evidence type="ECO:0000256" key="11">
    <source>
        <dbReference type="ARBA" id="ARBA00022840"/>
    </source>
</evidence>
<dbReference type="EC" id="6.3.2.12" evidence="5"/>
<proteinExistence type="inferred from homology"/>
<dbReference type="InterPro" id="IPR013221">
    <property type="entry name" value="Mur_ligase_cen"/>
</dbReference>
<evidence type="ECO:0000256" key="12">
    <source>
        <dbReference type="ARBA" id="ARBA00022842"/>
    </source>
</evidence>
<dbReference type="EMBL" id="CP036501">
    <property type="protein sequence ID" value="UZP74751.1"/>
    <property type="molecule type" value="Genomic_DNA"/>
</dbReference>
<evidence type="ECO:0000256" key="14">
    <source>
        <dbReference type="ARBA" id="ARBA00030048"/>
    </source>
</evidence>
<evidence type="ECO:0000313" key="25">
    <source>
        <dbReference type="Proteomes" id="UP001317963"/>
    </source>
</evidence>
<evidence type="ECO:0000256" key="10">
    <source>
        <dbReference type="ARBA" id="ARBA00022741"/>
    </source>
</evidence>
<accession>A0ABY6Q774</accession>
<evidence type="ECO:0000256" key="6">
    <source>
        <dbReference type="ARBA" id="ARBA00013025"/>
    </source>
</evidence>
<dbReference type="InterPro" id="IPR004101">
    <property type="entry name" value="Mur_ligase_C"/>
</dbReference>
<comment type="pathway">
    <text evidence="3">Cofactor biosynthesis; tetrahydrofolylpolyglutamate biosynthesis.</text>
</comment>
<name>A0ABY6Q774_9GAMM</name>
<dbReference type="RefSeq" id="WP_279241211.1">
    <property type="nucleotide sequence ID" value="NZ_CP036501.1"/>
</dbReference>
<evidence type="ECO:0000256" key="18">
    <source>
        <dbReference type="ARBA" id="ARBA00047808"/>
    </source>
</evidence>
<keyword evidence="25" id="KW-1185">Reference proteome</keyword>
<dbReference type="InterPro" id="IPR036615">
    <property type="entry name" value="Mur_ligase_C_dom_sf"/>
</dbReference>
<gene>
    <name evidence="24" type="ORF">E0F26_08365</name>
</gene>
<evidence type="ECO:0000256" key="19">
    <source>
        <dbReference type="ARBA" id="ARBA00049035"/>
    </source>
</evidence>
<dbReference type="SUPFAM" id="SSF53244">
    <property type="entry name" value="MurD-like peptide ligases, peptide-binding domain"/>
    <property type="match status" value="1"/>
</dbReference>
<comment type="similarity">
    <text evidence="4 21">Belongs to the folylpolyglutamate synthase family.</text>
</comment>